<accession>A0ACB9BSZ8</accession>
<evidence type="ECO:0000313" key="2">
    <source>
        <dbReference type="Proteomes" id="UP001056120"/>
    </source>
</evidence>
<protein>
    <submittedName>
        <fullName evidence="1">Uncharacterized protein</fullName>
    </submittedName>
</protein>
<reference evidence="2" key="1">
    <citation type="journal article" date="2022" name="Mol. Ecol. Resour.">
        <title>The genomes of chicory, endive, great burdock and yacon provide insights into Asteraceae palaeo-polyploidization history and plant inulin production.</title>
        <authorList>
            <person name="Fan W."/>
            <person name="Wang S."/>
            <person name="Wang H."/>
            <person name="Wang A."/>
            <person name="Jiang F."/>
            <person name="Liu H."/>
            <person name="Zhao H."/>
            <person name="Xu D."/>
            <person name="Zhang Y."/>
        </authorList>
    </citation>
    <scope>NUCLEOTIDE SEQUENCE [LARGE SCALE GENOMIC DNA]</scope>
    <source>
        <strain evidence="2">cv. Yunnan</strain>
    </source>
</reference>
<organism evidence="1 2">
    <name type="scientific">Smallanthus sonchifolius</name>
    <dbReference type="NCBI Taxonomy" id="185202"/>
    <lineage>
        <taxon>Eukaryota</taxon>
        <taxon>Viridiplantae</taxon>
        <taxon>Streptophyta</taxon>
        <taxon>Embryophyta</taxon>
        <taxon>Tracheophyta</taxon>
        <taxon>Spermatophyta</taxon>
        <taxon>Magnoliopsida</taxon>
        <taxon>eudicotyledons</taxon>
        <taxon>Gunneridae</taxon>
        <taxon>Pentapetalae</taxon>
        <taxon>asterids</taxon>
        <taxon>campanulids</taxon>
        <taxon>Asterales</taxon>
        <taxon>Asteraceae</taxon>
        <taxon>Asteroideae</taxon>
        <taxon>Heliantheae alliance</taxon>
        <taxon>Millerieae</taxon>
        <taxon>Smallanthus</taxon>
    </lineage>
</organism>
<sequence length="297" mass="32289">MHGTSEWATGDGLLGMTQSPPMLDAIVSPVLDVAFSSGPATMHVGDVNILGESHNSMELVHKLGPMQDHVATVVLGDSDDHVIGVVQDGMDQNMENGLDLGVQISNATKPTTNRPTPHFRCNSMHQFMVDEVDQLQLPMEPAIMAPPIATKKGKEIMTDGFIKVVKKKKKSNAPKPGVQIPRLKVSKPGPCKPLGRSRPNVVGGPSIKAQNTNVLVSNPFSSLDDTTHTDDSFPELNVTLKKFVKRYVNTNTVHDPDVFGTWSTDLKDYYYSLTKDDVEEVESETDGMARLMSTGVP</sequence>
<reference evidence="1 2" key="2">
    <citation type="journal article" date="2022" name="Mol. Ecol. Resour.">
        <title>The genomes of chicory, endive, great burdock and yacon provide insights into Asteraceae paleo-polyploidization history and plant inulin production.</title>
        <authorList>
            <person name="Fan W."/>
            <person name="Wang S."/>
            <person name="Wang H."/>
            <person name="Wang A."/>
            <person name="Jiang F."/>
            <person name="Liu H."/>
            <person name="Zhao H."/>
            <person name="Xu D."/>
            <person name="Zhang Y."/>
        </authorList>
    </citation>
    <scope>NUCLEOTIDE SEQUENCE [LARGE SCALE GENOMIC DNA]</scope>
    <source>
        <strain evidence="2">cv. Yunnan</strain>
        <tissue evidence="1">Leaves</tissue>
    </source>
</reference>
<evidence type="ECO:0000313" key="1">
    <source>
        <dbReference type="EMBL" id="KAI3725095.1"/>
    </source>
</evidence>
<name>A0ACB9BSZ8_9ASTR</name>
<dbReference type="Proteomes" id="UP001056120">
    <property type="component" value="Linkage Group LG22"/>
</dbReference>
<dbReference type="EMBL" id="CM042039">
    <property type="protein sequence ID" value="KAI3725095.1"/>
    <property type="molecule type" value="Genomic_DNA"/>
</dbReference>
<gene>
    <name evidence="1" type="ORF">L1987_64870</name>
</gene>
<proteinExistence type="predicted"/>
<keyword evidence="2" id="KW-1185">Reference proteome</keyword>
<comment type="caution">
    <text evidence="1">The sequence shown here is derived from an EMBL/GenBank/DDBJ whole genome shotgun (WGS) entry which is preliminary data.</text>
</comment>